<dbReference type="OrthoDB" id="65716at2759"/>
<accession>A0A7C8RNA1</accession>
<dbReference type="AlphaFoldDB" id="A0A7C8RNA1"/>
<organism evidence="1 2">
    <name type="scientific">Orbilia oligospora</name>
    <name type="common">Nematode-trapping fungus</name>
    <name type="synonym">Arthrobotrys oligospora</name>
    <dbReference type="NCBI Taxonomy" id="2813651"/>
    <lineage>
        <taxon>Eukaryota</taxon>
        <taxon>Fungi</taxon>
        <taxon>Dikarya</taxon>
        <taxon>Ascomycota</taxon>
        <taxon>Pezizomycotina</taxon>
        <taxon>Orbiliomycetes</taxon>
        <taxon>Orbiliales</taxon>
        <taxon>Orbiliaceae</taxon>
        <taxon>Orbilia</taxon>
    </lineage>
</organism>
<gene>
    <name evidence="1" type="ORF">TWF970_000205</name>
</gene>
<reference evidence="1 2" key="1">
    <citation type="submission" date="2020-01" db="EMBL/GenBank/DDBJ databases">
        <authorList>
            <person name="Palmer J.M."/>
        </authorList>
    </citation>
    <scope>NUCLEOTIDE SEQUENCE [LARGE SCALE GENOMIC DNA]</scope>
    <source>
        <strain evidence="1 2">TWF970</strain>
    </source>
</reference>
<protein>
    <submittedName>
        <fullName evidence="1">Uncharacterized protein</fullName>
    </submittedName>
</protein>
<evidence type="ECO:0000313" key="1">
    <source>
        <dbReference type="EMBL" id="KAF3290949.1"/>
    </source>
</evidence>
<evidence type="ECO:0000313" key="2">
    <source>
        <dbReference type="Proteomes" id="UP000474640"/>
    </source>
</evidence>
<sequence length="134" mass="15190">MEHKTPTGAQISHSTVEKRIKQFLVSLDELINELKNSGSNKSRNPKGLVGEQVEDLLHSIEKCAKSRVYLKEKDDHAGLDSRGTELWNMTTKLLRSEKPSDVENKNIYLKLRHLAYLTLDCAQRTCGRTTQGLL</sequence>
<dbReference type="Proteomes" id="UP000474640">
    <property type="component" value="Unassembled WGS sequence"/>
</dbReference>
<proteinExistence type="predicted"/>
<name>A0A7C8RNA1_ORBOL</name>
<comment type="caution">
    <text evidence="1">The sequence shown here is derived from an EMBL/GenBank/DDBJ whole genome shotgun (WGS) entry which is preliminary data.</text>
</comment>
<dbReference type="EMBL" id="JAABOJ010000001">
    <property type="protein sequence ID" value="KAF3290949.1"/>
    <property type="molecule type" value="Genomic_DNA"/>
</dbReference>